<gene>
    <name evidence="3" type="ORF">BJ508DRAFT_344390</name>
</gene>
<feature type="compositionally biased region" description="Basic and acidic residues" evidence="2">
    <location>
        <begin position="505"/>
        <end position="518"/>
    </location>
</feature>
<feature type="region of interest" description="Disordered" evidence="2">
    <location>
        <begin position="932"/>
        <end position="996"/>
    </location>
</feature>
<dbReference type="Proteomes" id="UP000275078">
    <property type="component" value="Unassembled WGS sequence"/>
</dbReference>
<comment type="similarity">
    <text evidence="1">Belongs to the SIP5 family.</text>
</comment>
<dbReference type="InterPro" id="IPR039301">
    <property type="entry name" value="Sip5/DA2"/>
</dbReference>
<feature type="compositionally biased region" description="Polar residues" evidence="2">
    <location>
        <begin position="1"/>
        <end position="25"/>
    </location>
</feature>
<feature type="compositionally biased region" description="Basic and acidic residues" evidence="2">
    <location>
        <begin position="481"/>
        <end position="493"/>
    </location>
</feature>
<name>A0A3N4HAK0_ASCIM</name>
<feature type="compositionally biased region" description="Polar residues" evidence="2">
    <location>
        <begin position="309"/>
        <end position="332"/>
    </location>
</feature>
<evidence type="ECO:0000313" key="3">
    <source>
        <dbReference type="EMBL" id="RPA71565.1"/>
    </source>
</evidence>
<feature type="compositionally biased region" description="Basic residues" evidence="2">
    <location>
        <begin position="464"/>
        <end position="480"/>
    </location>
</feature>
<feature type="compositionally biased region" description="Basic and acidic residues" evidence="2">
    <location>
        <begin position="70"/>
        <end position="95"/>
    </location>
</feature>
<evidence type="ECO:0000256" key="1">
    <source>
        <dbReference type="ARBA" id="ARBA00010402"/>
    </source>
</evidence>
<feature type="compositionally biased region" description="Polar residues" evidence="2">
    <location>
        <begin position="257"/>
        <end position="267"/>
    </location>
</feature>
<accession>A0A3N4HAK0</accession>
<reference evidence="3 4" key="1">
    <citation type="journal article" date="2018" name="Nat. Ecol. Evol.">
        <title>Pezizomycetes genomes reveal the molecular basis of ectomycorrhizal truffle lifestyle.</title>
        <authorList>
            <person name="Murat C."/>
            <person name="Payen T."/>
            <person name="Noel B."/>
            <person name="Kuo A."/>
            <person name="Morin E."/>
            <person name="Chen J."/>
            <person name="Kohler A."/>
            <person name="Krizsan K."/>
            <person name="Balestrini R."/>
            <person name="Da Silva C."/>
            <person name="Montanini B."/>
            <person name="Hainaut M."/>
            <person name="Levati E."/>
            <person name="Barry K.W."/>
            <person name="Belfiori B."/>
            <person name="Cichocki N."/>
            <person name="Clum A."/>
            <person name="Dockter R.B."/>
            <person name="Fauchery L."/>
            <person name="Guy J."/>
            <person name="Iotti M."/>
            <person name="Le Tacon F."/>
            <person name="Lindquist E.A."/>
            <person name="Lipzen A."/>
            <person name="Malagnac F."/>
            <person name="Mello A."/>
            <person name="Molinier V."/>
            <person name="Miyauchi S."/>
            <person name="Poulain J."/>
            <person name="Riccioni C."/>
            <person name="Rubini A."/>
            <person name="Sitrit Y."/>
            <person name="Splivallo R."/>
            <person name="Traeger S."/>
            <person name="Wang M."/>
            <person name="Zifcakova L."/>
            <person name="Wipf D."/>
            <person name="Zambonelli A."/>
            <person name="Paolocci F."/>
            <person name="Nowrousian M."/>
            <person name="Ottonello S."/>
            <person name="Baldrian P."/>
            <person name="Spatafora J.W."/>
            <person name="Henrissat B."/>
            <person name="Nagy L.G."/>
            <person name="Aury J.M."/>
            <person name="Wincker P."/>
            <person name="Grigoriev I.V."/>
            <person name="Bonfante P."/>
            <person name="Martin F.M."/>
        </authorList>
    </citation>
    <scope>NUCLEOTIDE SEQUENCE [LARGE SCALE GENOMIC DNA]</scope>
    <source>
        <strain evidence="3 4">RN42</strain>
    </source>
</reference>
<feature type="region of interest" description="Disordered" evidence="2">
    <location>
        <begin position="1"/>
        <end position="95"/>
    </location>
</feature>
<feature type="compositionally biased region" description="Acidic residues" evidence="2">
    <location>
        <begin position="202"/>
        <end position="218"/>
    </location>
</feature>
<feature type="compositionally biased region" description="Low complexity" evidence="2">
    <location>
        <begin position="42"/>
        <end position="58"/>
    </location>
</feature>
<proteinExistence type="inferred from homology"/>
<dbReference type="PANTHER" id="PTHR31315:SF1">
    <property type="entry name" value="PROTEIN SIP5"/>
    <property type="match status" value="1"/>
</dbReference>
<sequence>MARTNKVTVTKATETVPDTQTTAPTVQKKRPGRPRKNPEPEAPAAPTRQTRTTKKNQQPPSPDDAAAQQNREKEREALARAEQFEQTRNDQHDKVLESVMMKERAVKRSLAKQAQETQLQLAAANDLNAEKESQLAAANARTEELEKQVAELKRQMQEKKRERDLKKQQERSPTARKGSSTTRKEALPPLDMSRMDPSVMDSDPDQPEEQREPDDADPETGSVYNSRTATFDRIVANKKQSELQRKVVHTEPVNPESWGQSQPQRSARVTPPPSYFSSQPIGGAAGPHALLRGLQARKSSRRQEPRQVPRTTPARQQPSPEPSQDQRQTQRQIPPAVQAASERLQRVQELPQPRPQEPTPSPTQRTHYKTPTPVPTSTPPAQTGKRATPVPATPTPSRPALRRSHNADLEDDFQESQVPIEGLATADYEEAAANMRYEEDVSDPDDIDYKDPEVPSEEELDVHTHKKSKSKSKSKKSKKSKSAEKKKSKSAEKKKSKSAKKKKSKSIEKKRSKSSEKKHGSRSSPMADRPQEDLVPNVGLINLVQPQEQEPKIRTIYKVSRRILEITLMETYKNKRYAGDPDAVEWTAGEKVEGSAYDDGDRDVTSKAKLTAGQKTMTQLNSVKKTVFVFSFCHAPYLSATEINFVFQDIWNYFRVKNQLLPTASYGTEVTYWIRRRQQSQRSTWLRSLKKRIKDIFKMRPDVKSSATKWLRDDRYLVDPALWNAPDPRACMFTNPYIGELLAQTLWIPKGPAKRYSDGDVNIFMADFITPPLVLFLYTMVHQALMKLKKNTTRDLYVEGRKLYLALEENWKVLEGMPTNRLFGGVTVSNVAEGILWTIRHQFREARAKALQKQQEEEADEKGTNSKRKLGSVAAVQKRRKIVHEAEPDPLSNVKFDIFGLEKALELQSRASAASTEEIAKQMRLRDAAELSYLKSSQPTEGDGMDDSDDSGEEFDNSDDEDDEQSQDGGRSDDDRSGSDSDNGSDDGSESGWDDE</sequence>
<protein>
    <submittedName>
        <fullName evidence="3">Uncharacterized protein</fullName>
    </submittedName>
</protein>
<dbReference type="AlphaFoldDB" id="A0A3N4HAK0"/>
<feature type="compositionally biased region" description="Basic residues" evidence="2">
    <location>
        <begin position="494"/>
        <end position="504"/>
    </location>
</feature>
<keyword evidence="4" id="KW-1185">Reference proteome</keyword>
<dbReference type="EMBL" id="ML119917">
    <property type="protein sequence ID" value="RPA71565.1"/>
    <property type="molecule type" value="Genomic_DNA"/>
</dbReference>
<feature type="region of interest" description="Disordered" evidence="2">
    <location>
        <begin position="128"/>
        <end position="533"/>
    </location>
</feature>
<dbReference type="GO" id="GO:0005737">
    <property type="term" value="C:cytoplasm"/>
    <property type="evidence" value="ECO:0007669"/>
    <property type="project" value="TreeGrafter"/>
</dbReference>
<evidence type="ECO:0000313" key="4">
    <source>
        <dbReference type="Proteomes" id="UP000275078"/>
    </source>
</evidence>
<feature type="compositionally biased region" description="Basic and acidic residues" evidence="2">
    <location>
        <begin position="141"/>
        <end position="170"/>
    </location>
</feature>
<feature type="compositionally biased region" description="Acidic residues" evidence="2">
    <location>
        <begin position="943"/>
        <end position="966"/>
    </location>
</feature>
<feature type="compositionally biased region" description="Basic and acidic residues" evidence="2">
    <location>
        <begin position="239"/>
        <end position="249"/>
    </location>
</feature>
<feature type="compositionally biased region" description="Acidic residues" evidence="2">
    <location>
        <begin position="983"/>
        <end position="996"/>
    </location>
</feature>
<evidence type="ECO:0000256" key="2">
    <source>
        <dbReference type="SAM" id="MobiDB-lite"/>
    </source>
</evidence>
<feature type="compositionally biased region" description="Pro residues" evidence="2">
    <location>
        <begin position="352"/>
        <end position="361"/>
    </location>
</feature>
<organism evidence="3 4">
    <name type="scientific">Ascobolus immersus RN42</name>
    <dbReference type="NCBI Taxonomy" id="1160509"/>
    <lineage>
        <taxon>Eukaryota</taxon>
        <taxon>Fungi</taxon>
        <taxon>Dikarya</taxon>
        <taxon>Ascomycota</taxon>
        <taxon>Pezizomycotina</taxon>
        <taxon>Pezizomycetes</taxon>
        <taxon>Pezizales</taxon>
        <taxon>Ascobolaceae</taxon>
        <taxon>Ascobolus</taxon>
    </lineage>
</organism>
<dbReference type="PANTHER" id="PTHR31315">
    <property type="entry name" value="PROTEIN SIP5"/>
    <property type="match status" value="1"/>
</dbReference>
<feature type="compositionally biased region" description="Basic and acidic residues" evidence="2">
    <location>
        <begin position="970"/>
        <end position="979"/>
    </location>
</feature>